<feature type="compositionally biased region" description="Basic and acidic residues" evidence="1">
    <location>
        <begin position="365"/>
        <end position="385"/>
    </location>
</feature>
<feature type="region of interest" description="Disordered" evidence="1">
    <location>
        <begin position="463"/>
        <end position="489"/>
    </location>
</feature>
<dbReference type="Proteomes" id="UP001139887">
    <property type="component" value="Unassembled WGS sequence"/>
</dbReference>
<keyword evidence="2" id="KW-1133">Transmembrane helix</keyword>
<reference evidence="3" key="1">
    <citation type="submission" date="2022-07" db="EMBL/GenBank/DDBJ databases">
        <title>Phylogenomic reconstructions and comparative analyses of Kickxellomycotina fungi.</title>
        <authorList>
            <person name="Reynolds N.K."/>
            <person name="Stajich J.E."/>
            <person name="Barry K."/>
            <person name="Grigoriev I.V."/>
            <person name="Crous P."/>
            <person name="Smith M.E."/>
        </authorList>
    </citation>
    <scope>NUCLEOTIDE SEQUENCE</scope>
    <source>
        <strain evidence="3">NRRL 1566</strain>
    </source>
</reference>
<proteinExistence type="predicted"/>
<sequence length="764" mass="85612">MDELILFLERNTDQDIEVKELAKHLEAAFNSPDNELFDPDSFKNTMSYLGQISTMSYDDAMQLLNIIVPGLDKTQKSLTRTQTNIDNAVAPSVNIIDEVDNETRAVPEQNFRSNVRNTSLNSFSRKRTSPIRTNHTSSSGEGSRLRSRNIAGMTNEQYDTMANSIQPKLVNDIASYATQAGIGPVYTSKTATTEQAYRDRPSVSDPEQSGFSTPHVSRKAIRQRIHAVKTSPPTAGGYDDPISPDSSFREPISPSREVLSPTRFAEMDDGSRKYIQEVLAKKSELQKMVTEKERRIELIESQYEKRTVSLERELDECKAELTMKKRDIERLKASEKSYLENLQIAESEVDRLGVSLSNATSQSADLRRQLDKKSAQMTDANRRALDSQAEISKLRSSLESNQQQQDQLLKEHRHLELRYQELEHEFKAAREFKDEAEAAQQKNMQLSYTIEQLNQEIKDLRLQQQQQQAASSADQDSAADAQKRASRKYKSLQDELAQLDDNPDLGIDDLITGDDNALASYRTRAPGASESAATKVSDIGATSTDAQELKDMAVRQWISTALGRCSSEDLIILNEVWKRIKYCDTSAESQDDLRRELIEVFMAPYKYGLKEAIRSRSNATLSRIVDNVAGEYMGILTGDHSRHGKGASALAQVMANGQHTTAAIVLYSVVIFCLGIITASYFNLAQPLSASVPFGMVNGTGSVIHDGGDGSMSMMRQILVVDDTPVNKYYTPLRKRSPRSRLGEILFYWMETLLWDDADTPIPT</sequence>
<feature type="region of interest" description="Disordered" evidence="1">
    <location>
        <begin position="192"/>
        <end position="254"/>
    </location>
</feature>
<dbReference type="PANTHER" id="PTHR43941">
    <property type="entry name" value="STRUCTURAL MAINTENANCE OF CHROMOSOMES PROTEIN 2"/>
    <property type="match status" value="1"/>
</dbReference>
<evidence type="ECO:0000313" key="3">
    <source>
        <dbReference type="EMBL" id="KAJ2849905.1"/>
    </source>
</evidence>
<comment type="caution">
    <text evidence="3">The sequence shown here is derived from an EMBL/GenBank/DDBJ whole genome shotgun (WGS) entry which is preliminary data.</text>
</comment>
<evidence type="ECO:0000256" key="1">
    <source>
        <dbReference type="SAM" id="MobiDB-lite"/>
    </source>
</evidence>
<name>A0A9W8IDQ0_9FUNG</name>
<dbReference type="AlphaFoldDB" id="A0A9W8IDQ0"/>
<keyword evidence="2" id="KW-0472">Membrane</keyword>
<feature type="compositionally biased region" description="Low complexity" evidence="1">
    <location>
        <begin position="463"/>
        <end position="480"/>
    </location>
</feature>
<dbReference type="EMBL" id="JANBUW010000052">
    <property type="protein sequence ID" value="KAJ2849905.1"/>
    <property type="molecule type" value="Genomic_DNA"/>
</dbReference>
<keyword evidence="2" id="KW-0812">Transmembrane</keyword>
<feature type="compositionally biased region" description="Polar residues" evidence="1">
    <location>
        <begin position="205"/>
        <end position="215"/>
    </location>
</feature>
<evidence type="ECO:0000313" key="4">
    <source>
        <dbReference type="Proteomes" id="UP001139887"/>
    </source>
</evidence>
<keyword evidence="4" id="KW-1185">Reference proteome</keyword>
<feature type="region of interest" description="Disordered" evidence="1">
    <location>
        <begin position="358"/>
        <end position="386"/>
    </location>
</feature>
<accession>A0A9W8IDQ0</accession>
<feature type="compositionally biased region" description="Basic residues" evidence="1">
    <location>
        <begin position="216"/>
        <end position="227"/>
    </location>
</feature>
<protein>
    <submittedName>
        <fullName evidence="3">Uncharacterized protein</fullName>
    </submittedName>
</protein>
<evidence type="ECO:0000256" key="2">
    <source>
        <dbReference type="SAM" id="Phobius"/>
    </source>
</evidence>
<feature type="region of interest" description="Disordered" evidence="1">
    <location>
        <begin position="123"/>
        <end position="146"/>
    </location>
</feature>
<dbReference type="OrthoDB" id="432685at2759"/>
<feature type="transmembrane region" description="Helical" evidence="2">
    <location>
        <begin position="664"/>
        <end position="684"/>
    </location>
</feature>
<gene>
    <name evidence="3" type="ORF">IWW36_002290</name>
</gene>
<organism evidence="3 4">
    <name type="scientific">Coemansia brasiliensis</name>
    <dbReference type="NCBI Taxonomy" id="2650707"/>
    <lineage>
        <taxon>Eukaryota</taxon>
        <taxon>Fungi</taxon>
        <taxon>Fungi incertae sedis</taxon>
        <taxon>Zoopagomycota</taxon>
        <taxon>Kickxellomycotina</taxon>
        <taxon>Kickxellomycetes</taxon>
        <taxon>Kickxellales</taxon>
        <taxon>Kickxellaceae</taxon>
        <taxon>Coemansia</taxon>
    </lineage>
</organism>